<dbReference type="PANTHER" id="PTHR10948">
    <property type="entry name" value="TRANSPOSASE"/>
    <property type="match status" value="1"/>
</dbReference>
<dbReference type="InterPro" id="IPR036397">
    <property type="entry name" value="RNaseH_sf"/>
</dbReference>
<dbReference type="Gene3D" id="3.30.420.10">
    <property type="entry name" value="Ribonuclease H-like superfamily/Ribonuclease H"/>
    <property type="match status" value="1"/>
</dbReference>
<accession>A0A1I5YH71</accession>
<evidence type="ECO:0000259" key="1">
    <source>
        <dbReference type="PROSITE" id="PS50994"/>
    </source>
</evidence>
<keyword evidence="3" id="KW-1185">Reference proteome</keyword>
<gene>
    <name evidence="2" type="ORF">SAMN05444406_14612</name>
</gene>
<dbReference type="PROSITE" id="PS50994">
    <property type="entry name" value="INTEGRASE"/>
    <property type="match status" value="1"/>
</dbReference>
<dbReference type="PANTHER" id="PTHR10948:SF23">
    <property type="entry name" value="TRANSPOSASE INSI FOR INSERTION SEQUENCE ELEMENT IS30A-RELATED"/>
    <property type="match status" value="1"/>
</dbReference>
<sequence>LGSKESRAVKRVFMGLKAYYGEIFEEVFKSITADNGSEFSELSALLESLRSEAYFSHPYSSWERGSNERQRRMFLQGTVRNL</sequence>
<dbReference type="EMBL" id="FOXR01000046">
    <property type="protein sequence ID" value="SFQ43538.1"/>
    <property type="molecule type" value="Genomic_DNA"/>
</dbReference>
<dbReference type="GO" id="GO:0003676">
    <property type="term" value="F:nucleic acid binding"/>
    <property type="evidence" value="ECO:0007669"/>
    <property type="project" value="InterPro"/>
</dbReference>
<proteinExistence type="predicted"/>
<dbReference type="AlphaFoldDB" id="A0A1I5YH71"/>
<dbReference type="InterPro" id="IPR051917">
    <property type="entry name" value="Transposase-Integrase"/>
</dbReference>
<dbReference type="GO" id="GO:0005829">
    <property type="term" value="C:cytosol"/>
    <property type="evidence" value="ECO:0007669"/>
    <property type="project" value="TreeGrafter"/>
</dbReference>
<dbReference type="GO" id="GO:0015074">
    <property type="term" value="P:DNA integration"/>
    <property type="evidence" value="ECO:0007669"/>
    <property type="project" value="InterPro"/>
</dbReference>
<dbReference type="GO" id="GO:0032196">
    <property type="term" value="P:transposition"/>
    <property type="evidence" value="ECO:0007669"/>
    <property type="project" value="TreeGrafter"/>
</dbReference>
<evidence type="ECO:0000313" key="3">
    <source>
        <dbReference type="Proteomes" id="UP000198577"/>
    </source>
</evidence>
<organism evidence="2 3">
    <name type="scientific">Caldicoprobacter faecalis</name>
    <dbReference type="NCBI Taxonomy" id="937334"/>
    <lineage>
        <taxon>Bacteria</taxon>
        <taxon>Bacillati</taxon>
        <taxon>Bacillota</taxon>
        <taxon>Clostridia</taxon>
        <taxon>Caldicoprobacterales</taxon>
        <taxon>Caldicoprobacteraceae</taxon>
        <taxon>Caldicoprobacter</taxon>
    </lineage>
</organism>
<dbReference type="InterPro" id="IPR001584">
    <property type="entry name" value="Integrase_cat-core"/>
</dbReference>
<feature type="non-terminal residue" evidence="2">
    <location>
        <position position="1"/>
    </location>
</feature>
<dbReference type="SUPFAM" id="SSF53098">
    <property type="entry name" value="Ribonuclease H-like"/>
    <property type="match status" value="1"/>
</dbReference>
<evidence type="ECO:0000313" key="2">
    <source>
        <dbReference type="EMBL" id="SFQ43538.1"/>
    </source>
</evidence>
<protein>
    <recommendedName>
        <fullName evidence="1">Integrase catalytic domain-containing protein</fullName>
    </recommendedName>
</protein>
<dbReference type="GO" id="GO:0004803">
    <property type="term" value="F:transposase activity"/>
    <property type="evidence" value="ECO:0007669"/>
    <property type="project" value="TreeGrafter"/>
</dbReference>
<dbReference type="Proteomes" id="UP000198577">
    <property type="component" value="Unassembled WGS sequence"/>
</dbReference>
<name>A0A1I5YH71_9FIRM</name>
<reference evidence="2 3" key="1">
    <citation type="submission" date="2016-10" db="EMBL/GenBank/DDBJ databases">
        <authorList>
            <person name="de Groot N.N."/>
        </authorList>
    </citation>
    <scope>NUCLEOTIDE SEQUENCE [LARGE SCALE GENOMIC DNA]</scope>
    <source>
        <strain evidence="2 3">DSM 20678</strain>
    </source>
</reference>
<feature type="domain" description="Integrase catalytic" evidence="1">
    <location>
        <begin position="1"/>
        <end position="82"/>
    </location>
</feature>
<dbReference type="InterPro" id="IPR012337">
    <property type="entry name" value="RNaseH-like_sf"/>
</dbReference>